<dbReference type="PANTHER" id="PTHR30096">
    <property type="entry name" value="4,5-DOPA DIOXYGENASE EXTRADIOL-LIKE PROTEIN"/>
    <property type="match status" value="1"/>
</dbReference>
<dbReference type="EMBL" id="SKFG01000005">
    <property type="protein sequence ID" value="TCZ78455.1"/>
    <property type="molecule type" value="Genomic_DNA"/>
</dbReference>
<name>A0A4R4EJM5_9BACL</name>
<dbReference type="InterPro" id="IPR004183">
    <property type="entry name" value="Xdiol_dOase_suB"/>
</dbReference>
<dbReference type="Proteomes" id="UP000295418">
    <property type="component" value="Unassembled WGS sequence"/>
</dbReference>
<evidence type="ECO:0000256" key="5">
    <source>
        <dbReference type="ARBA" id="ARBA00023002"/>
    </source>
</evidence>
<evidence type="ECO:0000256" key="3">
    <source>
        <dbReference type="ARBA" id="ARBA00022723"/>
    </source>
</evidence>
<dbReference type="Gene3D" id="3.40.830.10">
    <property type="entry name" value="LigB-like"/>
    <property type="match status" value="1"/>
</dbReference>
<reference evidence="7 8" key="1">
    <citation type="submission" date="2019-03" db="EMBL/GenBank/DDBJ databases">
        <authorList>
            <person name="Kim M.K.M."/>
        </authorList>
    </citation>
    <scope>NUCLEOTIDE SEQUENCE [LARGE SCALE GENOMIC DNA]</scope>
    <source>
        <strain evidence="7 8">18JY21-1</strain>
    </source>
</reference>
<dbReference type="CDD" id="cd07363">
    <property type="entry name" value="45_DOPA_Dioxygenase"/>
    <property type="match status" value="1"/>
</dbReference>
<evidence type="ECO:0000313" key="8">
    <source>
        <dbReference type="Proteomes" id="UP000295418"/>
    </source>
</evidence>
<dbReference type="PIRSF" id="PIRSF006157">
    <property type="entry name" value="Doxgns_DODA"/>
    <property type="match status" value="1"/>
</dbReference>
<accession>A0A4R4EJM5</accession>
<dbReference type="GO" id="GO:0008270">
    <property type="term" value="F:zinc ion binding"/>
    <property type="evidence" value="ECO:0007669"/>
    <property type="project" value="InterPro"/>
</dbReference>
<dbReference type="SUPFAM" id="SSF53213">
    <property type="entry name" value="LigB-like"/>
    <property type="match status" value="1"/>
</dbReference>
<dbReference type="Pfam" id="PF02900">
    <property type="entry name" value="LigB"/>
    <property type="match status" value="1"/>
</dbReference>
<keyword evidence="4" id="KW-0862">Zinc</keyword>
<organism evidence="7 8">
    <name type="scientific">Paenibacillus albiflavus</name>
    <dbReference type="NCBI Taxonomy" id="2545760"/>
    <lineage>
        <taxon>Bacteria</taxon>
        <taxon>Bacillati</taxon>
        <taxon>Bacillota</taxon>
        <taxon>Bacilli</taxon>
        <taxon>Bacillales</taxon>
        <taxon>Paenibacillaceae</taxon>
        <taxon>Paenibacillus</taxon>
    </lineage>
</organism>
<dbReference type="GO" id="GO:0008198">
    <property type="term" value="F:ferrous iron binding"/>
    <property type="evidence" value="ECO:0007669"/>
    <property type="project" value="InterPro"/>
</dbReference>
<dbReference type="InterPro" id="IPR014436">
    <property type="entry name" value="Extradiol_dOase_DODA"/>
</dbReference>
<keyword evidence="3" id="KW-0479">Metal-binding</keyword>
<evidence type="ECO:0000313" key="7">
    <source>
        <dbReference type="EMBL" id="TCZ78455.1"/>
    </source>
</evidence>
<comment type="similarity">
    <text evidence="2">Belongs to the DODA-type extradiol aromatic ring-opening dioxygenase family.</text>
</comment>
<evidence type="ECO:0000256" key="1">
    <source>
        <dbReference type="ARBA" id="ARBA00001947"/>
    </source>
</evidence>
<proteinExistence type="inferred from homology"/>
<dbReference type="PANTHER" id="PTHR30096:SF0">
    <property type="entry name" value="4,5-DOPA DIOXYGENASE EXTRADIOL-LIKE PROTEIN"/>
    <property type="match status" value="1"/>
</dbReference>
<dbReference type="GO" id="GO:0016702">
    <property type="term" value="F:oxidoreductase activity, acting on single donors with incorporation of molecular oxygen, incorporation of two atoms of oxygen"/>
    <property type="evidence" value="ECO:0007669"/>
    <property type="project" value="UniProtKB-ARBA"/>
</dbReference>
<sequence length="258" mass="28920">MSYSSMFVAHGSPMLAVEDTAYTRYLEQLYGTKADKPEAIVIFSAHWESGVQLVSTGEQHEMIYDFYGFPDELYQIQYPAKGNPALAEEILQLFANEGIMAQGDSKRGLDHGAWSPLVKMFPKADIPVVALSVNPRLTAEEHYRIGKALAPLRERNVLIIGSGGTVHNLRRVNWGAKQPDSWAIAFDEWLSETLETWNTSALFEYEEQAPYAREAVPTTEHFVPIILAMGAADQGGQAQKLHQSYQYGSLSLCVWRFE</sequence>
<dbReference type="RefSeq" id="WP_132417492.1">
    <property type="nucleotide sequence ID" value="NZ_SKFG01000005.1"/>
</dbReference>
<keyword evidence="5" id="KW-0560">Oxidoreductase</keyword>
<comment type="cofactor">
    <cofactor evidence="1">
        <name>Zn(2+)</name>
        <dbReference type="ChEBI" id="CHEBI:29105"/>
    </cofactor>
</comment>
<evidence type="ECO:0000256" key="2">
    <source>
        <dbReference type="ARBA" id="ARBA00007581"/>
    </source>
</evidence>
<protein>
    <submittedName>
        <fullName evidence="7">Dioxygenase</fullName>
    </submittedName>
</protein>
<feature type="domain" description="Extradiol ring-cleavage dioxygenase class III enzyme subunit B" evidence="6">
    <location>
        <begin position="7"/>
        <end position="249"/>
    </location>
</feature>
<evidence type="ECO:0000259" key="6">
    <source>
        <dbReference type="Pfam" id="PF02900"/>
    </source>
</evidence>
<evidence type="ECO:0000256" key="4">
    <source>
        <dbReference type="ARBA" id="ARBA00022833"/>
    </source>
</evidence>
<dbReference type="AlphaFoldDB" id="A0A4R4EJM5"/>
<dbReference type="OrthoDB" id="9790889at2"/>
<keyword evidence="8" id="KW-1185">Reference proteome</keyword>
<gene>
    <name evidence="7" type="ORF">E0485_08110</name>
</gene>
<keyword evidence="7" id="KW-0223">Dioxygenase</keyword>
<comment type="caution">
    <text evidence="7">The sequence shown here is derived from an EMBL/GenBank/DDBJ whole genome shotgun (WGS) entry which is preliminary data.</text>
</comment>